<name>A0A6F9DRA6_9ASCI</name>
<feature type="region of interest" description="Disordered" evidence="1">
    <location>
        <begin position="256"/>
        <end position="310"/>
    </location>
</feature>
<protein>
    <submittedName>
        <fullName evidence="2">Rap1 GTPase-activating protein 1</fullName>
    </submittedName>
</protein>
<feature type="region of interest" description="Disordered" evidence="1">
    <location>
        <begin position="151"/>
        <end position="225"/>
    </location>
</feature>
<feature type="compositionally biased region" description="Basic and acidic residues" evidence="1">
    <location>
        <begin position="256"/>
        <end position="283"/>
    </location>
</feature>
<evidence type="ECO:0000313" key="2">
    <source>
        <dbReference type="EMBL" id="CAB3265435.1"/>
    </source>
</evidence>
<dbReference type="EMBL" id="LR789573">
    <property type="protein sequence ID" value="CAB3265435.1"/>
    <property type="molecule type" value="mRNA"/>
</dbReference>
<feature type="compositionally biased region" description="Polar residues" evidence="1">
    <location>
        <begin position="151"/>
        <end position="165"/>
    </location>
</feature>
<dbReference type="AlphaFoldDB" id="A0A6F9DRA6"/>
<evidence type="ECO:0000256" key="1">
    <source>
        <dbReference type="SAM" id="MobiDB-lite"/>
    </source>
</evidence>
<proteinExistence type="evidence at transcript level"/>
<feature type="compositionally biased region" description="Low complexity" evidence="1">
    <location>
        <begin position="293"/>
        <end position="310"/>
    </location>
</feature>
<gene>
    <name evidence="2" type="primary">Rap1gap-003</name>
</gene>
<sequence>MNRSTASLPSASILKSSSMFFEAGKEQDALSTDSGFSSEQIFTTCYENPWTPRFPPTRRNRLNLNNRPLTPLKVKSVGAFGVEKTKAFPIFSDIPNDDAHMNGRSPHLAVTRSHSNDCDVRTSRVAPTPVRPMSLVVNPVVLEPMEDSSRLITSTTKTRDSSTVVRKTKPDSDDVSSMTSSPLESGSSDYPDQNSESEHQETPVKVVMRQKRGLPEEAEVKKSRRRSLPNVFGLKRNSLSGLSIFKNVFHISRSSSIDKEEQVASSERRQSLPEHQIVEELFRKPGSRKTRKVSSASSASSTSSSSSFGSKFRSTERRKVFGKKRCDAPLTLKTARKESDGGVLCDPCSDDSTNDKVSYIWQNFVIVAMFLLLNRVCACYCLAVTSGYSREKKTAIKTIVYEKPNNFHNIFCCSVCIFDCRQYNKQYFSLAV</sequence>
<accession>A0A6F9DRA6</accession>
<organism evidence="2">
    <name type="scientific">Phallusia mammillata</name>
    <dbReference type="NCBI Taxonomy" id="59560"/>
    <lineage>
        <taxon>Eukaryota</taxon>
        <taxon>Metazoa</taxon>
        <taxon>Chordata</taxon>
        <taxon>Tunicata</taxon>
        <taxon>Ascidiacea</taxon>
        <taxon>Phlebobranchia</taxon>
        <taxon>Ascidiidae</taxon>
        <taxon>Phallusia</taxon>
    </lineage>
</organism>
<reference evidence="2" key="1">
    <citation type="submission" date="2020-04" db="EMBL/GenBank/DDBJ databases">
        <authorList>
            <person name="Neveu A P."/>
        </authorList>
    </citation>
    <scope>NUCLEOTIDE SEQUENCE</scope>
    <source>
        <tissue evidence="2">Whole embryo</tissue>
    </source>
</reference>
<feature type="compositionally biased region" description="Polar residues" evidence="1">
    <location>
        <begin position="175"/>
        <end position="194"/>
    </location>
</feature>